<evidence type="ECO:0000313" key="1">
    <source>
        <dbReference type="EMBL" id="TSC65622.1"/>
    </source>
</evidence>
<accession>A0A554JB88</accession>
<evidence type="ECO:0000313" key="2">
    <source>
        <dbReference type="Proteomes" id="UP000319613"/>
    </source>
</evidence>
<sequence>MQRILLQFVSIALFALTLQGQGSRKADCLTCKTEVVGFDTASARVELEWLVFSVLQLRPVLAENPCDSAAGAKLAWFFAGTVLDSVKADLSRACRNKSQPRFTRSKSQLRQIKVVTVDSAVIQSHENFGWFFWWNGTWHWTARRSQDNQWRLYTVGRRKPQEE</sequence>
<dbReference type="Proteomes" id="UP000319613">
    <property type="component" value="Unassembled WGS sequence"/>
</dbReference>
<organism evidence="1 2">
    <name type="scientific">Candidatus Doudnabacteria bacterium Gr01-1014_77</name>
    <dbReference type="NCBI Taxonomy" id="2017133"/>
    <lineage>
        <taxon>Bacteria</taxon>
        <taxon>Candidatus Doudnaibacteriota</taxon>
    </lineage>
</organism>
<proteinExistence type="predicted"/>
<dbReference type="AlphaFoldDB" id="A0A554JB88"/>
<dbReference type="EMBL" id="VMFF01000036">
    <property type="protein sequence ID" value="TSC65622.1"/>
    <property type="molecule type" value="Genomic_DNA"/>
</dbReference>
<name>A0A554JB88_9BACT</name>
<comment type="caution">
    <text evidence="1">The sequence shown here is derived from an EMBL/GenBank/DDBJ whole genome shotgun (WGS) entry which is preliminary data.</text>
</comment>
<gene>
    <name evidence="1" type="ORF">G01um101477_397</name>
</gene>
<protein>
    <submittedName>
        <fullName evidence="1">Uncharacterized protein</fullName>
    </submittedName>
</protein>
<reference evidence="1 2" key="1">
    <citation type="submission" date="2017-07" db="EMBL/GenBank/DDBJ databases">
        <title>Mechanisms for carbon and nitrogen cycling indicate functional differentiation within the Candidate Phyla Radiation.</title>
        <authorList>
            <person name="Danczak R.E."/>
            <person name="Johnston M.D."/>
            <person name="Kenah C."/>
            <person name="Slattery M."/>
            <person name="Wrighton K.C."/>
            <person name="Wilkins M.J."/>
        </authorList>
    </citation>
    <scope>NUCLEOTIDE SEQUENCE [LARGE SCALE GENOMIC DNA]</scope>
    <source>
        <strain evidence="1">Gr01-1014_77</strain>
    </source>
</reference>